<accession>A0ABS8D835</accession>
<name>A0ABS8D835_9NEIS</name>
<keyword evidence="3" id="KW-1185">Reference proteome</keyword>
<sequence length="67" mass="7560">MAQEDQLVLTEKQLNEIAERAAKKTVDEMTSQIYAEIGKGVVKKGLVLMGCLLVALWYYFNRLGVIK</sequence>
<organism evidence="2 3">
    <name type="scientific">Leeia speluncae</name>
    <dbReference type="NCBI Taxonomy" id="2884804"/>
    <lineage>
        <taxon>Bacteria</taxon>
        <taxon>Pseudomonadati</taxon>
        <taxon>Pseudomonadota</taxon>
        <taxon>Betaproteobacteria</taxon>
        <taxon>Neisseriales</taxon>
        <taxon>Leeiaceae</taxon>
        <taxon>Leeia</taxon>
    </lineage>
</organism>
<dbReference type="EMBL" id="JAJBZT010000006">
    <property type="protein sequence ID" value="MCB6184287.1"/>
    <property type="molecule type" value="Genomic_DNA"/>
</dbReference>
<dbReference type="Proteomes" id="UP001165395">
    <property type="component" value="Unassembled WGS sequence"/>
</dbReference>
<evidence type="ECO:0000313" key="2">
    <source>
        <dbReference type="EMBL" id="MCB6184287.1"/>
    </source>
</evidence>
<proteinExistence type="predicted"/>
<dbReference type="RefSeq" id="WP_227181098.1">
    <property type="nucleotide sequence ID" value="NZ_JAJBZT010000006.1"/>
</dbReference>
<evidence type="ECO:0000256" key="1">
    <source>
        <dbReference type="SAM" id="Phobius"/>
    </source>
</evidence>
<keyword evidence="1" id="KW-0812">Transmembrane</keyword>
<feature type="transmembrane region" description="Helical" evidence="1">
    <location>
        <begin position="41"/>
        <end position="60"/>
    </location>
</feature>
<protein>
    <submittedName>
        <fullName evidence="2">Uncharacterized protein</fullName>
    </submittedName>
</protein>
<keyword evidence="1" id="KW-0472">Membrane</keyword>
<evidence type="ECO:0000313" key="3">
    <source>
        <dbReference type="Proteomes" id="UP001165395"/>
    </source>
</evidence>
<keyword evidence="1" id="KW-1133">Transmembrane helix</keyword>
<reference evidence="2" key="1">
    <citation type="submission" date="2021-10" db="EMBL/GenBank/DDBJ databases">
        <title>The complete genome sequence of Leeia sp. TBRC 13508.</title>
        <authorList>
            <person name="Charoenyingcharoen P."/>
            <person name="Yukphan P."/>
        </authorList>
    </citation>
    <scope>NUCLEOTIDE SEQUENCE</scope>
    <source>
        <strain evidence="2">TBRC 13508</strain>
    </source>
</reference>
<gene>
    <name evidence="2" type="ORF">LIN78_12100</name>
</gene>
<comment type="caution">
    <text evidence="2">The sequence shown here is derived from an EMBL/GenBank/DDBJ whole genome shotgun (WGS) entry which is preliminary data.</text>
</comment>